<reference evidence="2" key="1">
    <citation type="journal article" date="2020" name="mSystems">
        <title>Genome- and Community-Level Interaction Insights into Carbon Utilization and Element Cycling Functions of Hydrothermarchaeota in Hydrothermal Sediment.</title>
        <authorList>
            <person name="Zhou Z."/>
            <person name="Liu Y."/>
            <person name="Xu W."/>
            <person name="Pan J."/>
            <person name="Luo Z.H."/>
            <person name="Li M."/>
        </authorList>
    </citation>
    <scope>NUCLEOTIDE SEQUENCE [LARGE SCALE GENOMIC DNA]</scope>
    <source>
        <strain evidence="2">SpSt-1259</strain>
    </source>
</reference>
<keyword evidence="1" id="KW-0812">Transmembrane</keyword>
<dbReference type="EMBL" id="DSFE01000101">
    <property type="protein sequence ID" value="HEU98161.1"/>
    <property type="molecule type" value="Genomic_DNA"/>
</dbReference>
<evidence type="ECO:0000256" key="1">
    <source>
        <dbReference type="SAM" id="Phobius"/>
    </source>
</evidence>
<dbReference type="Proteomes" id="UP000885664">
    <property type="component" value="Unassembled WGS sequence"/>
</dbReference>
<proteinExistence type="predicted"/>
<feature type="transmembrane region" description="Helical" evidence="1">
    <location>
        <begin position="47"/>
        <end position="70"/>
    </location>
</feature>
<dbReference type="AlphaFoldDB" id="A0A7C2Z4M8"/>
<comment type="caution">
    <text evidence="2">The sequence shown here is derived from an EMBL/GenBank/DDBJ whole genome shotgun (WGS) entry which is preliminary data.</text>
</comment>
<sequence>MKSEQIVAYIVIAVGIGLILFAAYLAYSDYRTYSPQLSQSSQDVGSVLSSVISSLLVLAMKLGYLGILVWGGSLITKYGIQLLSGSKKEPSKQ</sequence>
<name>A0A7C2Z4M8_9CREN</name>
<accession>A0A7C2Z4M8</accession>
<keyword evidence="1" id="KW-0472">Membrane</keyword>
<gene>
    <name evidence="2" type="ORF">ENO36_04845</name>
</gene>
<feature type="transmembrane region" description="Helical" evidence="1">
    <location>
        <begin position="7"/>
        <end position="27"/>
    </location>
</feature>
<keyword evidence="1" id="KW-1133">Transmembrane helix</keyword>
<protein>
    <submittedName>
        <fullName evidence="2">Uncharacterized protein</fullName>
    </submittedName>
</protein>
<evidence type="ECO:0000313" key="2">
    <source>
        <dbReference type="EMBL" id="HEU98161.1"/>
    </source>
</evidence>
<organism evidence="2">
    <name type="scientific">Fervidicoccus fontis</name>
    <dbReference type="NCBI Taxonomy" id="683846"/>
    <lineage>
        <taxon>Archaea</taxon>
        <taxon>Thermoproteota</taxon>
        <taxon>Thermoprotei</taxon>
        <taxon>Fervidicoccales</taxon>
        <taxon>Fervidicoccaceae</taxon>
        <taxon>Fervidicoccus</taxon>
    </lineage>
</organism>